<dbReference type="SUPFAM" id="SSF54862">
    <property type="entry name" value="4Fe-4S ferredoxins"/>
    <property type="match status" value="1"/>
</dbReference>
<dbReference type="Gene3D" id="3.30.70.20">
    <property type="match status" value="1"/>
</dbReference>
<dbReference type="InterPro" id="IPR017896">
    <property type="entry name" value="4Fe4S_Fe-S-bd"/>
</dbReference>
<evidence type="ECO:0000256" key="3">
    <source>
        <dbReference type="ARBA" id="ARBA00022723"/>
    </source>
</evidence>
<proteinExistence type="predicted"/>
<dbReference type="PROSITE" id="PS51379">
    <property type="entry name" value="4FE4S_FER_2"/>
    <property type="match status" value="2"/>
</dbReference>
<evidence type="ECO:0000313" key="9">
    <source>
        <dbReference type="EMBL" id="EIW16441.1"/>
    </source>
</evidence>
<dbReference type="OrthoDB" id="9786132at2"/>
<accession>I9L855</accession>
<keyword evidence="6" id="KW-0411">Iron-sulfur</keyword>
<evidence type="ECO:0000256" key="6">
    <source>
        <dbReference type="ARBA" id="ARBA00023014"/>
    </source>
</evidence>
<evidence type="ECO:0000256" key="1">
    <source>
        <dbReference type="ARBA" id="ARBA00022448"/>
    </source>
</evidence>
<dbReference type="PATRIC" id="fig|1149862.3.peg.3962"/>
<dbReference type="Proteomes" id="UP000004324">
    <property type="component" value="Unassembled WGS sequence"/>
</dbReference>
<dbReference type="Pfam" id="PF12801">
    <property type="entry name" value="Fer4_5"/>
    <property type="match status" value="2"/>
</dbReference>
<evidence type="ECO:0000313" key="10">
    <source>
        <dbReference type="Proteomes" id="UP000004324"/>
    </source>
</evidence>
<dbReference type="PANTHER" id="PTHR30176">
    <property type="entry name" value="FERREDOXIN-TYPE PROTEIN NAPH"/>
    <property type="match status" value="1"/>
</dbReference>
<sequence length="216" mass="24531">MQVIWKKYGFSILLLYLSVGFFVWPVLGVVALICMLAPVVVALYRDREWCGSYCPRGSLWDNVFTKINSRKHVPQWAKSTWFRSFMLLVIFIVFGGQMYYAWPNLDAIGLVFLRIILITTLFGGALALLYSPRTWCNFCPMGTLASWVSAGKKPMSVANTCVSCKLCAKECPMQLEPYKAKGSQFIDSDCIKCEECIHVCPKKSLSFEKNLVVKNF</sequence>
<keyword evidence="7" id="KW-1133">Transmembrane helix</keyword>
<comment type="caution">
    <text evidence="9">The sequence shown here is derived from an EMBL/GenBank/DDBJ whole genome shotgun (WGS) entry which is preliminary data.</text>
</comment>
<feature type="transmembrane region" description="Helical" evidence="7">
    <location>
        <begin position="108"/>
        <end position="131"/>
    </location>
</feature>
<feature type="transmembrane region" description="Helical" evidence="7">
    <location>
        <begin position="80"/>
        <end position="102"/>
    </location>
</feature>
<evidence type="ECO:0000259" key="8">
    <source>
        <dbReference type="PROSITE" id="PS51379"/>
    </source>
</evidence>
<organism evidence="9 10">
    <name type="scientific">Pelosinus fermentans B4</name>
    <dbReference type="NCBI Taxonomy" id="1149862"/>
    <lineage>
        <taxon>Bacteria</taxon>
        <taxon>Bacillati</taxon>
        <taxon>Bacillota</taxon>
        <taxon>Negativicutes</taxon>
        <taxon>Selenomonadales</taxon>
        <taxon>Sporomusaceae</taxon>
        <taxon>Pelosinus</taxon>
    </lineage>
</organism>
<evidence type="ECO:0000256" key="5">
    <source>
        <dbReference type="ARBA" id="ARBA00023004"/>
    </source>
</evidence>
<feature type="domain" description="4Fe-4S ferredoxin-type" evidence="8">
    <location>
        <begin position="182"/>
        <end position="210"/>
    </location>
</feature>
<keyword evidence="7" id="KW-0472">Membrane</keyword>
<feature type="transmembrane region" description="Helical" evidence="7">
    <location>
        <begin position="12"/>
        <end position="44"/>
    </location>
</feature>
<dbReference type="Pfam" id="PF13187">
    <property type="entry name" value="Fer4_9"/>
    <property type="match status" value="1"/>
</dbReference>
<reference evidence="9 10" key="1">
    <citation type="journal article" date="2012" name="J. Bacteriol.">
        <title>Draft Genome Sequences for Two Metal-Reducing Pelosinus fermentans Strains Isolated from a Cr(VI)-Contaminated Site and for Type Strain R7.</title>
        <authorList>
            <person name="Brown S.D."/>
            <person name="Podar M."/>
            <person name="Klingeman D.M."/>
            <person name="Johnson C.M."/>
            <person name="Yang Z.K."/>
            <person name="Utturkar S.M."/>
            <person name="Land M.L."/>
            <person name="Mosher J.J."/>
            <person name="Hurt R.A.Jr."/>
            <person name="Phelps T.J."/>
            <person name="Palumbo A.V."/>
            <person name="Arkin A.P."/>
            <person name="Hazen T.C."/>
            <person name="Elias D.A."/>
        </authorList>
    </citation>
    <scope>NUCLEOTIDE SEQUENCE [LARGE SCALE GENOMIC DNA]</scope>
    <source>
        <strain evidence="9 10">B4</strain>
    </source>
</reference>
<keyword evidence="2" id="KW-0004">4Fe-4S</keyword>
<dbReference type="GO" id="GO:0005886">
    <property type="term" value="C:plasma membrane"/>
    <property type="evidence" value="ECO:0007669"/>
    <property type="project" value="TreeGrafter"/>
</dbReference>
<dbReference type="AlphaFoldDB" id="I9L855"/>
<feature type="domain" description="4Fe-4S ferredoxin-type" evidence="8">
    <location>
        <begin position="152"/>
        <end position="181"/>
    </location>
</feature>
<keyword evidence="4" id="KW-0249">Electron transport</keyword>
<keyword evidence="1" id="KW-0813">Transport</keyword>
<dbReference type="EMBL" id="AKVJ01000066">
    <property type="protein sequence ID" value="EIW16441.1"/>
    <property type="molecule type" value="Genomic_DNA"/>
</dbReference>
<gene>
    <name evidence="9" type="ORF">FB4_0952</name>
</gene>
<dbReference type="GO" id="GO:0046872">
    <property type="term" value="F:metal ion binding"/>
    <property type="evidence" value="ECO:0007669"/>
    <property type="project" value="UniProtKB-KW"/>
</dbReference>
<dbReference type="PANTHER" id="PTHR30176:SF3">
    <property type="entry name" value="FERREDOXIN-TYPE PROTEIN NAPH"/>
    <property type="match status" value="1"/>
</dbReference>
<dbReference type="InterPro" id="IPR017900">
    <property type="entry name" value="4Fe4S_Fe_S_CS"/>
</dbReference>
<keyword evidence="10" id="KW-1185">Reference proteome</keyword>
<dbReference type="InterPro" id="IPR051684">
    <property type="entry name" value="Electron_Trans/Redox"/>
</dbReference>
<protein>
    <submittedName>
        <fullName evidence="9">4Fe-4S ferredoxin iron-sulfur binding domain-containing protein</fullName>
    </submittedName>
</protein>
<dbReference type="PROSITE" id="PS00198">
    <property type="entry name" value="4FE4S_FER_1"/>
    <property type="match status" value="1"/>
</dbReference>
<dbReference type="GO" id="GO:0051539">
    <property type="term" value="F:4 iron, 4 sulfur cluster binding"/>
    <property type="evidence" value="ECO:0007669"/>
    <property type="project" value="UniProtKB-KW"/>
</dbReference>
<name>I9L855_9FIRM</name>
<evidence type="ECO:0000256" key="4">
    <source>
        <dbReference type="ARBA" id="ARBA00022982"/>
    </source>
</evidence>
<keyword evidence="5" id="KW-0408">Iron</keyword>
<evidence type="ECO:0000256" key="2">
    <source>
        <dbReference type="ARBA" id="ARBA00022485"/>
    </source>
</evidence>
<keyword evidence="7" id="KW-0812">Transmembrane</keyword>
<evidence type="ECO:0000256" key="7">
    <source>
        <dbReference type="SAM" id="Phobius"/>
    </source>
</evidence>
<keyword evidence="3" id="KW-0479">Metal-binding</keyword>
<dbReference type="RefSeq" id="WP_007937497.1">
    <property type="nucleotide sequence ID" value="NZ_AKVJ01000066.1"/>
</dbReference>